<gene>
    <name evidence="1" type="ORF">QT969_10370</name>
</gene>
<reference evidence="1 2" key="1">
    <citation type="submission" date="2023-06" db="EMBL/GenBank/DDBJ databases">
        <title>Rhodococcus indonesiensis sp. nov a new member of the Rhodococcus ruber lineage isolated from a sediment of neutral hot spring.</title>
        <authorList>
            <person name="Kusuma A.B."/>
            <person name="Fenylestari G."/>
            <person name="Ammar F."/>
            <person name="Nouioui I."/>
            <person name="Goodfellow M."/>
        </authorList>
    </citation>
    <scope>NUCLEOTIDE SEQUENCE [LARGE SCALE GENOMIC DNA]</scope>
    <source>
        <strain evidence="1 2">CSLK01-03</strain>
    </source>
</reference>
<dbReference type="EMBL" id="JAUBOF010000027">
    <property type="protein sequence ID" value="MDM7488695.1"/>
    <property type="molecule type" value="Genomic_DNA"/>
</dbReference>
<proteinExistence type="predicted"/>
<protein>
    <submittedName>
        <fullName evidence="1">Uncharacterized protein</fullName>
    </submittedName>
</protein>
<evidence type="ECO:0000313" key="1">
    <source>
        <dbReference type="EMBL" id="MDM7488695.1"/>
    </source>
</evidence>
<keyword evidence="2" id="KW-1185">Reference proteome</keyword>
<organism evidence="1 2">
    <name type="scientific">Rhodococcus indonesiensis</name>
    <dbReference type="NCBI Taxonomy" id="3055869"/>
    <lineage>
        <taxon>Bacteria</taxon>
        <taxon>Bacillati</taxon>
        <taxon>Actinomycetota</taxon>
        <taxon>Actinomycetes</taxon>
        <taxon>Mycobacteriales</taxon>
        <taxon>Nocardiaceae</taxon>
        <taxon>Rhodococcus</taxon>
    </lineage>
</organism>
<dbReference type="RefSeq" id="WP_289378758.1">
    <property type="nucleotide sequence ID" value="NZ_JAUBOF010000027.1"/>
</dbReference>
<accession>A0ABT7RM25</accession>
<sequence length="308" mass="32193">MTTTITASLPRTPEEILAPGVVKQYLPVTNAERFARFTGDGELTAAVSLDIGWVYPEFSGEGQMSADTGGTIIPVNADLSGDGLLEADSIAVPKAFASFEGTGTPSATVSIVKRSFVDNFDRANGSIGANYFVPVSGQNQPVIVSGVAQAFSTSGTVVTPALYTYPMATDDMKAVMTTSAVTNTAQSELYVRTLNTGTLISTNVSRPNGGVVCFIWSTQLKLYTASDSATLTEQAAKTGMTIANGDVIELRAVGSTYTVFVNGAQQLSWSDPGGVVPVGADRRYCGFAPVANDGTHMTRFDAFACADL</sequence>
<comment type="caution">
    <text evidence="1">The sequence shown here is derived from an EMBL/GenBank/DDBJ whole genome shotgun (WGS) entry which is preliminary data.</text>
</comment>
<dbReference type="Proteomes" id="UP001233164">
    <property type="component" value="Unassembled WGS sequence"/>
</dbReference>
<evidence type="ECO:0000313" key="2">
    <source>
        <dbReference type="Proteomes" id="UP001233164"/>
    </source>
</evidence>
<name>A0ABT7RM25_9NOCA</name>